<keyword evidence="1" id="KW-0732">Signal</keyword>
<protein>
    <recommendedName>
        <fullName evidence="4">Thioredoxin domain-containing protein</fullName>
    </recommendedName>
</protein>
<evidence type="ECO:0000313" key="3">
    <source>
        <dbReference type="Proteomes" id="UP000230821"/>
    </source>
</evidence>
<dbReference type="InterPro" id="IPR036249">
    <property type="entry name" value="Thioredoxin-like_sf"/>
</dbReference>
<dbReference type="EMBL" id="PDSK01000094">
    <property type="protein sequence ID" value="PIE33775.1"/>
    <property type="molecule type" value="Genomic_DNA"/>
</dbReference>
<dbReference type="SUPFAM" id="SSF52833">
    <property type="entry name" value="Thioredoxin-like"/>
    <property type="match status" value="1"/>
</dbReference>
<evidence type="ECO:0000313" key="2">
    <source>
        <dbReference type="EMBL" id="PIE33775.1"/>
    </source>
</evidence>
<name>A0A2G6KDR8_9BACT</name>
<dbReference type="Gene3D" id="3.40.30.10">
    <property type="entry name" value="Glutaredoxin"/>
    <property type="match status" value="1"/>
</dbReference>
<dbReference type="AlphaFoldDB" id="A0A2G6KDR8"/>
<feature type="non-terminal residue" evidence="2">
    <location>
        <position position="165"/>
    </location>
</feature>
<organism evidence="2 3">
    <name type="scientific">candidate division KSB3 bacterium</name>
    <dbReference type="NCBI Taxonomy" id="2044937"/>
    <lineage>
        <taxon>Bacteria</taxon>
        <taxon>candidate division KSB3</taxon>
    </lineage>
</organism>
<evidence type="ECO:0008006" key="4">
    <source>
        <dbReference type="Google" id="ProtNLM"/>
    </source>
</evidence>
<dbReference type="Proteomes" id="UP000230821">
    <property type="component" value="Unassembled WGS sequence"/>
</dbReference>
<proteinExistence type="predicted"/>
<sequence>MKKHTYTHTGILFMATLMLLVSSGPLYAAETPILYLFWGDGCPHCEKEKEFLQDLRKQYPELEMRWFEVWDHPKFAKLADSLRKAYNIKTASVPMTFLGEWSTVGFRSDDTTGINIMNQLEKCLQDGCQDPLNKLGPQVIVEKIRTQAAEKSADGWESFPASSET</sequence>
<feature type="chain" id="PRO_5013593223" description="Thioredoxin domain-containing protein" evidence="1">
    <location>
        <begin position="29"/>
        <end position="165"/>
    </location>
</feature>
<feature type="signal peptide" evidence="1">
    <location>
        <begin position="1"/>
        <end position="28"/>
    </location>
</feature>
<reference evidence="2 3" key="1">
    <citation type="submission" date="2017-10" db="EMBL/GenBank/DDBJ databases">
        <title>Novel microbial diversity and functional potential in the marine mammal oral microbiome.</title>
        <authorList>
            <person name="Dudek N.K."/>
            <person name="Sun C.L."/>
            <person name="Burstein D."/>
            <person name="Kantor R.S."/>
            <person name="Aliaga Goltsman D.S."/>
            <person name="Bik E.M."/>
            <person name="Thomas B.C."/>
            <person name="Banfield J.F."/>
            <person name="Relman D.A."/>
        </authorList>
    </citation>
    <scope>NUCLEOTIDE SEQUENCE [LARGE SCALE GENOMIC DNA]</scope>
    <source>
        <strain evidence="2">DOLJORAL78_47_16</strain>
    </source>
</reference>
<dbReference type="CDD" id="cd02947">
    <property type="entry name" value="TRX_family"/>
    <property type="match status" value="1"/>
</dbReference>
<comment type="caution">
    <text evidence="2">The sequence shown here is derived from an EMBL/GenBank/DDBJ whole genome shotgun (WGS) entry which is preliminary data.</text>
</comment>
<evidence type="ECO:0000256" key="1">
    <source>
        <dbReference type="SAM" id="SignalP"/>
    </source>
</evidence>
<accession>A0A2G6KDR8</accession>
<gene>
    <name evidence="2" type="ORF">CSA56_09685</name>
</gene>